<dbReference type="CDD" id="cd00038">
    <property type="entry name" value="CAP_ED"/>
    <property type="match status" value="1"/>
</dbReference>
<feature type="compositionally biased region" description="Polar residues" evidence="1">
    <location>
        <begin position="39"/>
        <end position="48"/>
    </location>
</feature>
<reference evidence="3" key="1">
    <citation type="submission" date="2021-02" db="EMBL/GenBank/DDBJ databases">
        <title>First Annotated Genome of the Yellow-green Alga Tribonema minus.</title>
        <authorList>
            <person name="Mahan K.M."/>
        </authorList>
    </citation>
    <scope>NUCLEOTIDE SEQUENCE</scope>
    <source>
        <strain evidence="3">UTEX B ZZ1240</strain>
    </source>
</reference>
<keyword evidence="4" id="KW-1185">Reference proteome</keyword>
<dbReference type="InterPro" id="IPR000595">
    <property type="entry name" value="cNMP-bd_dom"/>
</dbReference>
<name>A0A835YP57_9STRA</name>
<feature type="compositionally biased region" description="Low complexity" evidence="1">
    <location>
        <begin position="1"/>
        <end position="16"/>
    </location>
</feature>
<dbReference type="SUPFAM" id="SSF51206">
    <property type="entry name" value="cAMP-binding domain-like"/>
    <property type="match status" value="1"/>
</dbReference>
<comment type="caution">
    <text evidence="3">The sequence shown here is derived from an EMBL/GenBank/DDBJ whole genome shotgun (WGS) entry which is preliminary data.</text>
</comment>
<feature type="region of interest" description="Disordered" evidence="1">
    <location>
        <begin position="1"/>
        <end position="48"/>
    </location>
</feature>
<evidence type="ECO:0000313" key="3">
    <source>
        <dbReference type="EMBL" id="KAG5179026.1"/>
    </source>
</evidence>
<dbReference type="Pfam" id="PF00027">
    <property type="entry name" value="cNMP_binding"/>
    <property type="match status" value="1"/>
</dbReference>
<evidence type="ECO:0000256" key="1">
    <source>
        <dbReference type="SAM" id="MobiDB-lite"/>
    </source>
</evidence>
<organism evidence="3 4">
    <name type="scientific">Tribonema minus</name>
    <dbReference type="NCBI Taxonomy" id="303371"/>
    <lineage>
        <taxon>Eukaryota</taxon>
        <taxon>Sar</taxon>
        <taxon>Stramenopiles</taxon>
        <taxon>Ochrophyta</taxon>
        <taxon>PX clade</taxon>
        <taxon>Xanthophyceae</taxon>
        <taxon>Tribonematales</taxon>
        <taxon>Tribonemataceae</taxon>
        <taxon>Tribonema</taxon>
    </lineage>
</organism>
<evidence type="ECO:0000259" key="2">
    <source>
        <dbReference type="PROSITE" id="PS50042"/>
    </source>
</evidence>
<dbReference type="SMART" id="SM00100">
    <property type="entry name" value="cNMP"/>
    <property type="match status" value="1"/>
</dbReference>
<feature type="domain" description="Cyclic nucleotide-binding" evidence="2">
    <location>
        <begin position="104"/>
        <end position="244"/>
    </location>
</feature>
<proteinExistence type="predicted"/>
<protein>
    <recommendedName>
        <fullName evidence="2">Cyclic nucleotide-binding domain-containing protein</fullName>
    </recommendedName>
</protein>
<dbReference type="PANTHER" id="PTHR23011:SF28">
    <property type="entry name" value="CYCLIC NUCLEOTIDE-BINDING DOMAIN CONTAINING PROTEIN"/>
    <property type="match status" value="1"/>
</dbReference>
<dbReference type="EMBL" id="JAFCMP010000501">
    <property type="protein sequence ID" value="KAG5179026.1"/>
    <property type="molecule type" value="Genomic_DNA"/>
</dbReference>
<dbReference type="OrthoDB" id="2021138at2759"/>
<dbReference type="InterPro" id="IPR018490">
    <property type="entry name" value="cNMP-bd_dom_sf"/>
</dbReference>
<dbReference type="AlphaFoldDB" id="A0A835YP57"/>
<evidence type="ECO:0000313" key="4">
    <source>
        <dbReference type="Proteomes" id="UP000664859"/>
    </source>
</evidence>
<dbReference type="PROSITE" id="PS50042">
    <property type="entry name" value="CNMP_BINDING_3"/>
    <property type="match status" value="1"/>
</dbReference>
<gene>
    <name evidence="3" type="ORF">JKP88DRAFT_280590</name>
</gene>
<dbReference type="InterPro" id="IPR014710">
    <property type="entry name" value="RmlC-like_jellyroll"/>
</dbReference>
<dbReference type="PANTHER" id="PTHR23011">
    <property type="entry name" value="CYCLIC NUCLEOTIDE-BINDING DOMAIN CONTAINING PROTEIN"/>
    <property type="match status" value="1"/>
</dbReference>
<dbReference type="Proteomes" id="UP000664859">
    <property type="component" value="Unassembled WGS sequence"/>
</dbReference>
<sequence length="278" mass="30036">MSRSPAPGGGSSRQPSNSPKRKRPRQLSPLADKYEPQPALQSDSSSHQVFPEWLSERKDFRQIFGHGDLSEGRGKLVRSLRAPPENRTLADLQTIAAYFQTSDVLAPLGGKIHADLARTVLFQEVPAGTTLVRQGDIGLEFFIILAGAVHVVVDGQDVADLTDGCTFGEKANVVEDGQDVADLTDGCTFGEKASAALENSEPRNATITSTAPTQVVIVKAINYHRAMNRRAALTKQHMVELLANHFECAQTWAIGRVIGFASSMSRHGYDAGQASADR</sequence>
<accession>A0A835YP57</accession>
<dbReference type="Gene3D" id="2.60.120.10">
    <property type="entry name" value="Jelly Rolls"/>
    <property type="match status" value="2"/>
</dbReference>